<comment type="caution">
    <text evidence="1">The sequence shown here is derived from an EMBL/GenBank/DDBJ whole genome shotgun (WGS) entry which is preliminary data.</text>
</comment>
<sequence>MSLKHFLKRPLSIYFEGKYLDISNIELKKHGKEQRVVKADGCKVFVEADSIINQMIKHHKLDFEKLLWTIASDNLQSSYFLTLFF</sequence>
<protein>
    <submittedName>
        <fullName evidence="1">Uncharacterized protein</fullName>
    </submittedName>
</protein>
<gene>
    <name evidence="1" type="ORF">CU097_006119</name>
</gene>
<proteinExistence type="predicted"/>
<evidence type="ECO:0000313" key="2">
    <source>
        <dbReference type="Proteomes" id="UP000252139"/>
    </source>
</evidence>
<evidence type="ECO:0000313" key="1">
    <source>
        <dbReference type="EMBL" id="RCH96506.1"/>
    </source>
</evidence>
<dbReference type="AlphaFoldDB" id="A0A367K2W7"/>
<reference evidence="1 2" key="1">
    <citation type="journal article" date="2018" name="G3 (Bethesda)">
        <title>Phylogenetic and Phylogenomic Definition of Rhizopus Species.</title>
        <authorList>
            <person name="Gryganskyi A.P."/>
            <person name="Golan J."/>
            <person name="Dolatabadi S."/>
            <person name="Mondo S."/>
            <person name="Robb S."/>
            <person name="Idnurm A."/>
            <person name="Muszewska A."/>
            <person name="Steczkiewicz K."/>
            <person name="Masonjones S."/>
            <person name="Liao H.L."/>
            <person name="Gajdeczka M.T."/>
            <person name="Anike F."/>
            <person name="Vuek A."/>
            <person name="Anishchenko I.M."/>
            <person name="Voigt K."/>
            <person name="de Hoog G.S."/>
            <person name="Smith M.E."/>
            <person name="Heitman J."/>
            <person name="Vilgalys R."/>
            <person name="Stajich J.E."/>
        </authorList>
    </citation>
    <scope>NUCLEOTIDE SEQUENCE [LARGE SCALE GENOMIC DNA]</scope>
    <source>
        <strain evidence="1 2">CBS 357.93</strain>
    </source>
</reference>
<keyword evidence="2" id="KW-1185">Reference proteome</keyword>
<name>A0A367K2W7_RHIAZ</name>
<organism evidence="1 2">
    <name type="scientific">Rhizopus azygosporus</name>
    <name type="common">Rhizopus microsporus var. azygosporus</name>
    <dbReference type="NCBI Taxonomy" id="86630"/>
    <lineage>
        <taxon>Eukaryota</taxon>
        <taxon>Fungi</taxon>
        <taxon>Fungi incertae sedis</taxon>
        <taxon>Mucoromycota</taxon>
        <taxon>Mucoromycotina</taxon>
        <taxon>Mucoromycetes</taxon>
        <taxon>Mucorales</taxon>
        <taxon>Mucorineae</taxon>
        <taxon>Rhizopodaceae</taxon>
        <taxon>Rhizopus</taxon>
    </lineage>
</organism>
<dbReference type="EMBL" id="PJQL01000361">
    <property type="protein sequence ID" value="RCH96506.1"/>
    <property type="molecule type" value="Genomic_DNA"/>
</dbReference>
<dbReference type="Proteomes" id="UP000252139">
    <property type="component" value="Unassembled WGS sequence"/>
</dbReference>
<accession>A0A367K2W7</accession>